<accession>A0A1E7N972</accession>
<accession>A0A8H9HW31</accession>
<reference evidence="3 4" key="2">
    <citation type="submission" date="2014-07" db="EMBL/GenBank/DDBJ databases">
        <authorList>
            <person name="Zhang J.E."/>
            <person name="Yang H."/>
            <person name="Guo J."/>
            <person name="Deng Z."/>
            <person name="Luo H."/>
            <person name="Luo M."/>
            <person name="Zhao B."/>
        </authorList>
    </citation>
    <scope>NUCLEOTIDE SEQUENCE [LARGE SCALE GENOMIC DNA]</scope>
    <source>
        <strain evidence="3">ATCC 10762</strain>
        <strain evidence="4">ATCC 10762 / DSM 40127 / CCM 3239 / JCM 4008 / LMG 5968 / NBRC 12843 / NCIMB 8234 / A-377</strain>
    </source>
</reference>
<dbReference type="InterPro" id="IPR004675">
    <property type="entry name" value="AhpD_core"/>
</dbReference>
<dbReference type="RefSeq" id="WP_030556579.1">
    <property type="nucleotide sequence ID" value="NZ_BMUB01000015.1"/>
</dbReference>
<dbReference type="InterPro" id="IPR003779">
    <property type="entry name" value="CMD-like"/>
</dbReference>
<dbReference type="SUPFAM" id="SSF69118">
    <property type="entry name" value="AhpD-like"/>
    <property type="match status" value="1"/>
</dbReference>
<dbReference type="Proteomes" id="UP000037395">
    <property type="component" value="Unassembled WGS sequence"/>
</dbReference>
<comment type="caution">
    <text evidence="3">The sequence shown here is derived from an EMBL/GenBank/DDBJ whole genome shotgun (WGS) entry which is preliminary data.</text>
</comment>
<reference evidence="4" key="4">
    <citation type="submission" date="2016-08" db="EMBL/GenBank/DDBJ databases">
        <title>Sequencing, assembly and comparative genomics of S. aureofaciens ATCC 10762.</title>
        <authorList>
            <person name="Gradnigo J.S."/>
            <person name="Johnson N."/>
            <person name="Somerville G.A."/>
        </authorList>
    </citation>
    <scope>NUCLEOTIDE SEQUENCE [LARGE SCALE GENOMIC DNA]</scope>
    <source>
        <strain evidence="4">ATCC 10762 / DSM 40127 / CCM 3239 / JCM 4008 / LMG 5968 / NBRC 12843 / NCIMB 8234 / A-377</strain>
    </source>
</reference>
<proteinExistence type="predicted"/>
<evidence type="ECO:0000259" key="1">
    <source>
        <dbReference type="Pfam" id="PF02627"/>
    </source>
</evidence>
<dbReference type="PANTHER" id="PTHR33930:SF2">
    <property type="entry name" value="BLR3452 PROTEIN"/>
    <property type="match status" value="1"/>
</dbReference>
<dbReference type="Gene3D" id="1.20.1290.10">
    <property type="entry name" value="AhpD-like"/>
    <property type="match status" value="1"/>
</dbReference>
<dbReference type="InterPro" id="IPR029032">
    <property type="entry name" value="AhpD-like"/>
</dbReference>
<dbReference type="EMBL" id="JPRF03000021">
    <property type="protein sequence ID" value="OEV37194.1"/>
    <property type="molecule type" value="Genomic_DNA"/>
</dbReference>
<gene>
    <name evidence="2" type="ORF">GCM10010502_53900</name>
    <name evidence="3" type="ORF">HS99_0005125</name>
</gene>
<name>A0A1E7N972_KITAU</name>
<dbReference type="PANTHER" id="PTHR33930">
    <property type="entry name" value="ALKYL HYDROPEROXIDE REDUCTASE AHPD"/>
    <property type="match status" value="1"/>
</dbReference>
<dbReference type="OrthoDB" id="9801997at2"/>
<dbReference type="Pfam" id="PF02627">
    <property type="entry name" value="CMD"/>
    <property type="match status" value="1"/>
</dbReference>
<protein>
    <submittedName>
        <fullName evidence="2">Alkyl hydroperoxide reductase AhpD</fullName>
    </submittedName>
    <submittedName>
        <fullName evidence="3">Carboxymuconolactone decarboxylase</fullName>
    </submittedName>
</protein>
<sequence length="120" mass="12994">MHQHSHGYAEPSDLQRARQVGRLAPEEFAAWQSFQEVVDRGNGSVPRKYRELVAIAVALTTQCSYCLDVHTAQARRHGVTAEELAEVIFVAGAVRAGGALAHGLQAMKLYDGHPVTSSPS</sequence>
<dbReference type="Proteomes" id="UP000610124">
    <property type="component" value="Unassembled WGS sequence"/>
</dbReference>
<evidence type="ECO:0000313" key="2">
    <source>
        <dbReference type="EMBL" id="GGU93630.1"/>
    </source>
</evidence>
<dbReference type="GO" id="GO:0051920">
    <property type="term" value="F:peroxiredoxin activity"/>
    <property type="evidence" value="ECO:0007669"/>
    <property type="project" value="InterPro"/>
</dbReference>
<evidence type="ECO:0000313" key="3">
    <source>
        <dbReference type="EMBL" id="OEV37194.1"/>
    </source>
</evidence>
<dbReference type="GeneID" id="97488373"/>
<dbReference type="AlphaFoldDB" id="A0A1E7N972"/>
<reference evidence="2" key="1">
    <citation type="journal article" date="2014" name="Int. J. Syst. Evol. Microbiol.">
        <title>Complete genome sequence of Corynebacterium casei LMG S-19264T (=DSM 44701T), isolated from a smear-ripened cheese.</title>
        <authorList>
            <consortium name="US DOE Joint Genome Institute (JGI-PGF)"/>
            <person name="Walter F."/>
            <person name="Albersmeier A."/>
            <person name="Kalinowski J."/>
            <person name="Ruckert C."/>
        </authorList>
    </citation>
    <scope>NUCLEOTIDE SEQUENCE</scope>
    <source>
        <strain evidence="2">JCM 4434</strain>
    </source>
</reference>
<organism evidence="3 4">
    <name type="scientific">Kitasatospora aureofaciens</name>
    <name type="common">Streptomyces aureofaciens</name>
    <dbReference type="NCBI Taxonomy" id="1894"/>
    <lineage>
        <taxon>Bacteria</taxon>
        <taxon>Bacillati</taxon>
        <taxon>Actinomycetota</taxon>
        <taxon>Actinomycetes</taxon>
        <taxon>Kitasatosporales</taxon>
        <taxon>Streptomycetaceae</taxon>
        <taxon>Kitasatospora</taxon>
    </lineage>
</organism>
<keyword evidence="4" id="KW-1185">Reference proteome</keyword>
<dbReference type="NCBIfam" id="TIGR00778">
    <property type="entry name" value="ahpD_dom"/>
    <property type="match status" value="1"/>
</dbReference>
<reference evidence="3" key="3">
    <citation type="submission" date="2016-08" db="EMBL/GenBank/DDBJ databases">
        <title>Sequencing, Assembly and Comparative Genomics of S. aureofaciens ATCC 10762.</title>
        <authorList>
            <person name="Gradnigo J.S."/>
            <person name="Johnson N."/>
            <person name="Somerville G.A."/>
        </authorList>
    </citation>
    <scope>NUCLEOTIDE SEQUENCE [LARGE SCALE GENOMIC DNA]</scope>
    <source>
        <strain evidence="3">ATCC 10762</strain>
    </source>
</reference>
<feature type="domain" description="Carboxymuconolactone decarboxylase-like" evidence="1">
    <location>
        <begin position="25"/>
        <end position="108"/>
    </location>
</feature>
<dbReference type="EMBL" id="BMUB01000015">
    <property type="protein sequence ID" value="GGU93630.1"/>
    <property type="molecule type" value="Genomic_DNA"/>
</dbReference>
<evidence type="ECO:0000313" key="4">
    <source>
        <dbReference type="Proteomes" id="UP000037395"/>
    </source>
</evidence>
<reference evidence="2" key="5">
    <citation type="submission" date="2020-09" db="EMBL/GenBank/DDBJ databases">
        <authorList>
            <person name="Sun Q."/>
            <person name="Ohkuma M."/>
        </authorList>
    </citation>
    <scope>NUCLEOTIDE SEQUENCE</scope>
    <source>
        <strain evidence="2">JCM 4434</strain>
    </source>
</reference>